<accession>A0ABT2NA10</accession>
<dbReference type="SMART" id="SM01234">
    <property type="entry name" value="Haemolytic"/>
    <property type="match status" value="1"/>
</dbReference>
<dbReference type="InterPro" id="IPR002696">
    <property type="entry name" value="Membr_insert_effic_factor_YidD"/>
</dbReference>
<dbReference type="EMBL" id="JAMXFA010000024">
    <property type="protein sequence ID" value="MCT7979540.1"/>
    <property type="molecule type" value="Genomic_DNA"/>
</dbReference>
<keyword evidence="2" id="KW-1185">Reference proteome</keyword>
<comment type="caution">
    <text evidence="1">The sequence shown here is derived from an EMBL/GenBank/DDBJ whole genome shotgun (WGS) entry which is preliminary data.</text>
</comment>
<evidence type="ECO:0000313" key="1">
    <source>
        <dbReference type="EMBL" id="MCT7979540.1"/>
    </source>
</evidence>
<proteinExistence type="predicted"/>
<gene>
    <name evidence="1" type="primary">yidD</name>
    <name evidence="1" type="ORF">NG792_17630</name>
</gene>
<dbReference type="Pfam" id="PF01809">
    <property type="entry name" value="YidD"/>
    <property type="match status" value="1"/>
</dbReference>
<protein>
    <submittedName>
        <fullName evidence="1">Membrane protein insertion efficiency factor YidD</fullName>
    </submittedName>
</protein>
<reference evidence="1 2" key="1">
    <citation type="journal article" date="2022" name="Front. Microbiol.">
        <title>High genomic differentiation and limited gene flow indicate recent cryptic speciation within the genus Laspinema (cyanobacteria).</title>
        <authorList>
            <person name="Stanojkovic A."/>
            <person name="Skoupy S."/>
            <person name="Skaloud P."/>
            <person name="Dvorak P."/>
        </authorList>
    </citation>
    <scope>NUCLEOTIDE SEQUENCE [LARGE SCALE GENOMIC DNA]</scope>
    <source>
        <strain evidence="1 2">D3b</strain>
    </source>
</reference>
<organism evidence="1 2">
    <name type="scientific">Laspinema olomoucense D3b</name>
    <dbReference type="NCBI Taxonomy" id="2953688"/>
    <lineage>
        <taxon>Bacteria</taxon>
        <taxon>Bacillati</taxon>
        <taxon>Cyanobacteriota</taxon>
        <taxon>Cyanophyceae</taxon>
        <taxon>Oscillatoriophycideae</taxon>
        <taxon>Oscillatoriales</taxon>
        <taxon>Laspinemataceae</taxon>
        <taxon>Laspinema</taxon>
        <taxon>Laspinema olomoucense</taxon>
    </lineage>
</organism>
<sequence length="166" mass="17719">MNSNGLDARLLMDSRLLRAIAISSISGYQKHLSPHKGFSCAHRILYGGDSCSQYIKTAVAQRGLSGAIALSQHRFAACKEAHHILRSQVCPTTPPQKKPHRSSPNRVRDGACNEFTPGVGCDACTDSLECLTLFDCCGGITCSDCTPLENSALDCSSCDCDFGSCS</sequence>
<dbReference type="NCBIfam" id="TIGR00278">
    <property type="entry name" value="membrane protein insertion efficiency factor YidD"/>
    <property type="match status" value="1"/>
</dbReference>
<dbReference type="Proteomes" id="UP001525961">
    <property type="component" value="Unassembled WGS sequence"/>
</dbReference>
<evidence type="ECO:0000313" key="2">
    <source>
        <dbReference type="Proteomes" id="UP001525961"/>
    </source>
</evidence>
<name>A0ABT2NA10_9CYAN</name>
<dbReference type="RefSeq" id="WP_261197603.1">
    <property type="nucleotide sequence ID" value="NZ_JAMXFA010000024.1"/>
</dbReference>